<dbReference type="Proteomes" id="UP000480039">
    <property type="component" value="Unassembled WGS sequence"/>
</dbReference>
<dbReference type="EMBL" id="SWQE01000014">
    <property type="protein sequence ID" value="NFJ10442.1"/>
    <property type="molecule type" value="Genomic_DNA"/>
</dbReference>
<reference evidence="4 7" key="1">
    <citation type="journal article" date="2014" name="J. Infect. Dis.">
        <title>Molecular characterization of a novel botulinum neurotoxin type H gene.</title>
        <authorList>
            <person name="Dover N."/>
            <person name="Barash J.R."/>
            <person name="Hill K.K."/>
            <person name="Xie G."/>
            <person name="Arnon S.S."/>
        </authorList>
    </citation>
    <scope>NUCLEOTIDE SEQUENCE [LARGE SCALE GENOMIC DNA]</scope>
    <source>
        <strain evidence="4 7">IBCA10-7060</strain>
    </source>
</reference>
<evidence type="ECO:0000313" key="7">
    <source>
        <dbReference type="Proteomes" id="UP000663464"/>
    </source>
</evidence>
<reference evidence="2 5" key="2">
    <citation type="submission" date="2018-01" db="EMBL/GenBank/DDBJ databases">
        <title>Genetic Diversity of Clostridium botulinum in seafood.</title>
        <authorList>
            <person name="Athira V."/>
            <person name="Arun Jyothi P.V."/>
            <person name="Lalitha K.V."/>
            <person name="Joseph T.C."/>
        </authorList>
    </citation>
    <scope>NUCLEOTIDE SEQUENCE [LARGE SCALE GENOMIC DNA]</scope>
    <source>
        <strain evidence="2 5">Mfbjulcb5</strain>
    </source>
</reference>
<reference evidence="4" key="4">
    <citation type="submission" date="2021-02" db="EMBL/GenBank/DDBJ databases">
        <authorList>
            <person name="Dover N."/>
            <person name="Barash J.R."/>
            <person name="Bell J.M."/>
            <person name="Sylvester M.D."/>
            <person name="Arnon S."/>
        </authorList>
    </citation>
    <scope>NUCLEOTIDE SEQUENCE</scope>
    <source>
        <strain evidence="4">IBCA10-7060</strain>
    </source>
</reference>
<dbReference type="AlphaFoldDB" id="A0A0A2HD29"/>
<evidence type="ECO:0000313" key="2">
    <source>
        <dbReference type="EMBL" id="AVP65809.1"/>
    </source>
</evidence>
<keyword evidence="1" id="KW-0812">Transmembrane</keyword>
<organism evidence="3 6">
    <name type="scientific">Clostridium botulinum</name>
    <dbReference type="NCBI Taxonomy" id="1491"/>
    <lineage>
        <taxon>Bacteria</taxon>
        <taxon>Bacillati</taxon>
        <taxon>Bacillota</taxon>
        <taxon>Clostridia</taxon>
        <taxon>Eubacteriales</taxon>
        <taxon>Clostridiaceae</taxon>
        <taxon>Clostridium</taxon>
    </lineage>
</organism>
<sequence>MKDLKKIIITLTILIIFILVLNKLPDESLNSKIKIGVSDDSSGLVINYMINNNRLKNADLDENFEPYFIKDC</sequence>
<dbReference type="Proteomes" id="UP000238070">
    <property type="component" value="Chromosome"/>
</dbReference>
<evidence type="ECO:0000313" key="3">
    <source>
        <dbReference type="EMBL" id="NFJ10442.1"/>
    </source>
</evidence>
<evidence type="ECO:0000313" key="5">
    <source>
        <dbReference type="Proteomes" id="UP000238070"/>
    </source>
</evidence>
<evidence type="ECO:0000313" key="6">
    <source>
        <dbReference type="Proteomes" id="UP000480039"/>
    </source>
</evidence>
<name>A0A0A2HD29_CLOBO</name>
<evidence type="ECO:0000256" key="1">
    <source>
        <dbReference type="SAM" id="Phobius"/>
    </source>
</evidence>
<proteinExistence type="predicted"/>
<reference evidence="3 6" key="3">
    <citation type="submission" date="2019-04" db="EMBL/GenBank/DDBJ databases">
        <title>Genome sequencing of Clostridium botulinum Groups I-IV and Clostridium butyricum.</title>
        <authorList>
            <person name="Brunt J."/>
            <person name="Van Vliet A.H.M."/>
            <person name="Stringer S.C."/>
            <person name="Carter A.T."/>
            <person name="Peck M.W."/>
        </authorList>
    </citation>
    <scope>NUCLEOTIDE SEQUENCE [LARGE SCALE GENOMIC DNA]</scope>
    <source>
        <strain evidence="3 6">Colworth BL30</strain>
    </source>
</reference>
<gene>
    <name evidence="2" type="ORF">C3B64_16785</name>
    <name evidence="3" type="ORF">FC871_18660</name>
    <name evidence="4" type="ORF">JQS73_17510</name>
</gene>
<evidence type="ECO:0000313" key="4">
    <source>
        <dbReference type="EMBL" id="QRI53194.1"/>
    </source>
</evidence>
<keyword evidence="1" id="KW-0472">Membrane</keyword>
<feature type="transmembrane region" description="Helical" evidence="1">
    <location>
        <begin position="6"/>
        <end position="24"/>
    </location>
</feature>
<accession>A0A0A2HD29</accession>
<keyword evidence="1" id="KW-1133">Transmembrane helix</keyword>
<dbReference type="Proteomes" id="UP000663464">
    <property type="component" value="Chromosome"/>
</dbReference>
<dbReference type="EMBL" id="CP027776">
    <property type="protein sequence ID" value="AVP65809.1"/>
    <property type="molecule type" value="Genomic_DNA"/>
</dbReference>
<dbReference type="EMBL" id="CP069280">
    <property type="protein sequence ID" value="QRI53194.1"/>
    <property type="molecule type" value="Genomic_DNA"/>
</dbReference>
<protein>
    <submittedName>
        <fullName evidence="3">Uncharacterized protein</fullName>
    </submittedName>
</protein>